<evidence type="ECO:0000313" key="2">
    <source>
        <dbReference type="Proteomes" id="UP000192328"/>
    </source>
</evidence>
<proteinExistence type="predicted"/>
<dbReference type="Proteomes" id="UP000192328">
    <property type="component" value="Unassembled WGS sequence"/>
</dbReference>
<evidence type="ECO:0000313" key="1">
    <source>
        <dbReference type="EMBL" id="SMC88411.1"/>
    </source>
</evidence>
<comment type="caution">
    <text evidence="1">The sequence shown here is derived from an EMBL/GenBank/DDBJ whole genome shotgun (WGS) entry which is preliminary data.</text>
</comment>
<name>A0AC61PQ70_9FIRM</name>
<accession>A0AC61PQ70</accession>
<gene>
    <name evidence="1" type="ORF">SAMN06297397_2988</name>
</gene>
<dbReference type="EMBL" id="FWXZ01000008">
    <property type="protein sequence ID" value="SMC88411.1"/>
    <property type="molecule type" value="Genomic_DNA"/>
</dbReference>
<organism evidence="1 2">
    <name type="scientific">Aristaeella lactis</name>
    <dbReference type="NCBI Taxonomy" id="3046383"/>
    <lineage>
        <taxon>Bacteria</taxon>
        <taxon>Bacillati</taxon>
        <taxon>Bacillota</taxon>
        <taxon>Clostridia</taxon>
        <taxon>Eubacteriales</taxon>
        <taxon>Aristaeellaceae</taxon>
        <taxon>Aristaeella</taxon>
    </lineage>
</organism>
<protein>
    <submittedName>
        <fullName evidence="1">Uncharacterized protein</fullName>
    </submittedName>
</protein>
<sequence length="202" mass="23077">MFRTKGKMIIALMLVLAVLTIQVCAAAEINLDVTFDENGFISDPESWYYFGYTYGGVTFAIPTDSYSYPLDDAQKEAGIIFVAANEDYTLQLRCFEPEVMTYKDLKKQMKKEITAEVHTEERYGKEVLFYRNKYPTEVSELYGIGLEGLDGKLYKISIFTGEKEEYKKDAVVWKIADIIAKSARNRDFSEWGLPDQPEGQGD</sequence>
<keyword evidence="2" id="KW-1185">Reference proteome</keyword>
<reference evidence="1" key="1">
    <citation type="submission" date="2017-04" db="EMBL/GenBank/DDBJ databases">
        <authorList>
            <person name="Varghese N."/>
            <person name="Submissions S."/>
        </authorList>
    </citation>
    <scope>NUCLEOTIDE SEQUENCE</scope>
    <source>
        <strain evidence="1">WTE2008</strain>
    </source>
</reference>